<dbReference type="KEGG" id="ssan:NX02_25835"/>
<feature type="transmembrane region" description="Helical" evidence="6">
    <location>
        <begin position="28"/>
        <end position="51"/>
    </location>
</feature>
<dbReference type="GO" id="GO:0016020">
    <property type="term" value="C:membrane"/>
    <property type="evidence" value="ECO:0007669"/>
    <property type="project" value="UniProtKB-SubCell"/>
</dbReference>
<dbReference type="PANTHER" id="PTHR21659">
    <property type="entry name" value="HYDROPHOBIC PROTEIN RCI2 LOW TEMPERATURE AND SALT RESPONSIVE PROTEIN LTI6 -RELATED"/>
    <property type="match status" value="1"/>
</dbReference>
<keyword evidence="5 6" id="KW-0472">Membrane</keyword>
<reference evidence="7 8" key="1">
    <citation type="submission" date="2013-07" db="EMBL/GenBank/DDBJ databases">
        <title>Completed genome of Sphingomonas sanxanigenens NX02.</title>
        <authorList>
            <person name="Ma T."/>
            <person name="Huang H."/>
            <person name="Wu M."/>
            <person name="Li X."/>
            <person name="Li G."/>
        </authorList>
    </citation>
    <scope>NUCLEOTIDE SEQUENCE [LARGE SCALE GENOMIC DNA]</scope>
    <source>
        <strain evidence="7 8">NX02</strain>
    </source>
</reference>
<evidence type="ECO:0000256" key="2">
    <source>
        <dbReference type="ARBA" id="ARBA00009530"/>
    </source>
</evidence>
<dbReference type="STRING" id="1123269.NX02_25835"/>
<keyword evidence="8" id="KW-1185">Reference proteome</keyword>
<gene>
    <name evidence="7" type="ORF">NX02_25835</name>
</gene>
<keyword evidence="4 6" id="KW-1133">Transmembrane helix</keyword>
<evidence type="ECO:0000256" key="3">
    <source>
        <dbReference type="ARBA" id="ARBA00022692"/>
    </source>
</evidence>
<dbReference type="PATRIC" id="fig|1123269.5.peg.5068"/>
<dbReference type="AlphaFoldDB" id="W0AJM3"/>
<dbReference type="PROSITE" id="PS01309">
    <property type="entry name" value="UPF0057"/>
    <property type="match status" value="1"/>
</dbReference>
<dbReference type="HOGENOM" id="CLU_107649_7_2_5"/>
<sequence length="61" mass="6731">MALLIRIVAAVLLPPLGVFLTRGIGRDFWIDVILTLLAYVPGVVYALWVIITDNRRLPATA</sequence>
<organism evidence="7 8">
    <name type="scientific">Sphingomonas sanxanigenens DSM 19645 = NX02</name>
    <dbReference type="NCBI Taxonomy" id="1123269"/>
    <lineage>
        <taxon>Bacteria</taxon>
        <taxon>Pseudomonadati</taxon>
        <taxon>Pseudomonadota</taxon>
        <taxon>Alphaproteobacteria</taxon>
        <taxon>Sphingomonadales</taxon>
        <taxon>Sphingomonadaceae</taxon>
        <taxon>Sphingomonas</taxon>
    </lineage>
</organism>
<dbReference type="OrthoDB" id="9810121at2"/>
<protein>
    <recommendedName>
        <fullName evidence="9">YqaE/Pmp3 family membrane protein</fullName>
    </recommendedName>
</protein>
<evidence type="ECO:0000256" key="5">
    <source>
        <dbReference type="ARBA" id="ARBA00023136"/>
    </source>
</evidence>
<dbReference type="Proteomes" id="UP000018851">
    <property type="component" value="Chromosome"/>
</dbReference>
<dbReference type="EMBL" id="CP006644">
    <property type="protein sequence ID" value="AHE56772.1"/>
    <property type="molecule type" value="Genomic_DNA"/>
</dbReference>
<dbReference type="PANTHER" id="PTHR21659:SF42">
    <property type="entry name" value="UPF0057 MEMBRANE PROTEIN ZK632.10-RELATED"/>
    <property type="match status" value="1"/>
</dbReference>
<evidence type="ECO:0000256" key="1">
    <source>
        <dbReference type="ARBA" id="ARBA00004370"/>
    </source>
</evidence>
<name>W0AJM3_9SPHN</name>
<accession>W0AJM3</accession>
<comment type="subcellular location">
    <subcellularLocation>
        <location evidence="1">Membrane</location>
    </subcellularLocation>
</comment>
<evidence type="ECO:0008006" key="9">
    <source>
        <dbReference type="Google" id="ProtNLM"/>
    </source>
</evidence>
<evidence type="ECO:0000313" key="7">
    <source>
        <dbReference type="EMBL" id="AHE56772.1"/>
    </source>
</evidence>
<dbReference type="eggNOG" id="COG0401">
    <property type="taxonomic scope" value="Bacteria"/>
</dbReference>
<keyword evidence="3 6" id="KW-0812">Transmembrane</keyword>
<comment type="similarity">
    <text evidence="2">Belongs to the UPF0057 (PMP3) family.</text>
</comment>
<dbReference type="Pfam" id="PF01679">
    <property type="entry name" value="Pmp3"/>
    <property type="match status" value="1"/>
</dbReference>
<proteinExistence type="inferred from homology"/>
<evidence type="ECO:0000256" key="6">
    <source>
        <dbReference type="SAM" id="Phobius"/>
    </source>
</evidence>
<evidence type="ECO:0000313" key="8">
    <source>
        <dbReference type="Proteomes" id="UP000018851"/>
    </source>
</evidence>
<dbReference type="InterPro" id="IPR000612">
    <property type="entry name" value="PMP3"/>
</dbReference>
<dbReference type="RefSeq" id="WP_025294875.1">
    <property type="nucleotide sequence ID" value="NZ_CP006644.1"/>
</dbReference>
<evidence type="ECO:0000256" key="4">
    <source>
        <dbReference type="ARBA" id="ARBA00022989"/>
    </source>
</evidence>